<feature type="compositionally biased region" description="Basic and acidic residues" evidence="1">
    <location>
        <begin position="1224"/>
        <end position="1249"/>
    </location>
</feature>
<feature type="region of interest" description="Disordered" evidence="1">
    <location>
        <begin position="984"/>
        <end position="1018"/>
    </location>
</feature>
<comment type="caution">
    <text evidence="2">The sequence shown here is derived from an EMBL/GenBank/DDBJ whole genome shotgun (WGS) entry which is preliminary data.</text>
</comment>
<dbReference type="CDD" id="cd14267">
    <property type="entry name" value="Rif1_CTD_C-II_like"/>
    <property type="match status" value="1"/>
</dbReference>
<dbReference type="GO" id="GO:0000723">
    <property type="term" value="P:telomere maintenance"/>
    <property type="evidence" value="ECO:0007669"/>
    <property type="project" value="TreeGrafter"/>
</dbReference>
<dbReference type="GO" id="GO:0140445">
    <property type="term" value="C:chromosome, telomeric repeat region"/>
    <property type="evidence" value="ECO:0007669"/>
    <property type="project" value="TreeGrafter"/>
</dbReference>
<dbReference type="OrthoDB" id="5399929at2759"/>
<gene>
    <name evidence="2" type="ORF">GWI33_016990</name>
</gene>
<feature type="compositionally biased region" description="Polar residues" evidence="1">
    <location>
        <begin position="1529"/>
        <end position="1550"/>
    </location>
</feature>
<feature type="region of interest" description="Disordered" evidence="1">
    <location>
        <begin position="1062"/>
        <end position="1118"/>
    </location>
</feature>
<evidence type="ECO:0000313" key="2">
    <source>
        <dbReference type="EMBL" id="KAF7270001.1"/>
    </source>
</evidence>
<feature type="compositionally biased region" description="Low complexity" evidence="1">
    <location>
        <begin position="1551"/>
        <end position="1567"/>
    </location>
</feature>
<evidence type="ECO:0000313" key="3">
    <source>
        <dbReference type="Proteomes" id="UP000625711"/>
    </source>
</evidence>
<feature type="compositionally biased region" description="Basic and acidic residues" evidence="1">
    <location>
        <begin position="1475"/>
        <end position="1485"/>
    </location>
</feature>
<dbReference type="GO" id="GO:0005634">
    <property type="term" value="C:nucleus"/>
    <property type="evidence" value="ECO:0007669"/>
    <property type="project" value="TreeGrafter"/>
</dbReference>
<feature type="compositionally biased region" description="Basic and acidic residues" evidence="1">
    <location>
        <begin position="1327"/>
        <end position="1337"/>
    </location>
</feature>
<feature type="compositionally biased region" description="Basic and acidic residues" evidence="1">
    <location>
        <begin position="1783"/>
        <end position="1813"/>
    </location>
</feature>
<keyword evidence="3" id="KW-1185">Reference proteome</keyword>
<feature type="region of interest" description="Disordered" evidence="1">
    <location>
        <begin position="1529"/>
        <end position="1576"/>
    </location>
</feature>
<dbReference type="EMBL" id="JAACXV010014148">
    <property type="protein sequence ID" value="KAF7270001.1"/>
    <property type="molecule type" value="Genomic_DNA"/>
</dbReference>
<dbReference type="SUPFAM" id="SSF48371">
    <property type="entry name" value="ARM repeat"/>
    <property type="match status" value="1"/>
</dbReference>
<evidence type="ECO:0008006" key="4">
    <source>
        <dbReference type="Google" id="ProtNLM"/>
    </source>
</evidence>
<feature type="compositionally biased region" description="Polar residues" evidence="1">
    <location>
        <begin position="1250"/>
        <end position="1263"/>
    </location>
</feature>
<reference evidence="2" key="1">
    <citation type="submission" date="2020-08" db="EMBL/GenBank/DDBJ databases">
        <title>Genome sequencing and assembly of the red palm weevil Rhynchophorus ferrugineus.</title>
        <authorList>
            <person name="Dias G.B."/>
            <person name="Bergman C.M."/>
            <person name="Manee M."/>
        </authorList>
    </citation>
    <scope>NUCLEOTIDE SEQUENCE</scope>
    <source>
        <strain evidence="2">AA-2017</strain>
        <tissue evidence="2">Whole larva</tissue>
    </source>
</reference>
<dbReference type="PANTHER" id="PTHR22928:SF3">
    <property type="entry name" value="TELOMERE-ASSOCIATED PROTEIN RIF1"/>
    <property type="match status" value="1"/>
</dbReference>
<feature type="region of interest" description="Disordered" evidence="1">
    <location>
        <begin position="1778"/>
        <end position="1813"/>
    </location>
</feature>
<feature type="compositionally biased region" description="Basic residues" evidence="1">
    <location>
        <begin position="1197"/>
        <end position="1210"/>
    </location>
</feature>
<feature type="compositionally biased region" description="Polar residues" evidence="1">
    <location>
        <begin position="1153"/>
        <end position="1167"/>
    </location>
</feature>
<feature type="compositionally biased region" description="Basic and acidic residues" evidence="1">
    <location>
        <begin position="1069"/>
        <end position="1104"/>
    </location>
</feature>
<feature type="region of interest" description="Disordered" evidence="1">
    <location>
        <begin position="1132"/>
        <end position="1410"/>
    </location>
</feature>
<feature type="region of interest" description="Disordered" evidence="1">
    <location>
        <begin position="2139"/>
        <end position="2172"/>
    </location>
</feature>
<organism evidence="2 3">
    <name type="scientific">Rhynchophorus ferrugineus</name>
    <name type="common">Red palm weevil</name>
    <name type="synonym">Curculio ferrugineus</name>
    <dbReference type="NCBI Taxonomy" id="354439"/>
    <lineage>
        <taxon>Eukaryota</taxon>
        <taxon>Metazoa</taxon>
        <taxon>Ecdysozoa</taxon>
        <taxon>Arthropoda</taxon>
        <taxon>Hexapoda</taxon>
        <taxon>Insecta</taxon>
        <taxon>Pterygota</taxon>
        <taxon>Neoptera</taxon>
        <taxon>Endopterygota</taxon>
        <taxon>Coleoptera</taxon>
        <taxon>Polyphaga</taxon>
        <taxon>Cucujiformia</taxon>
        <taxon>Curculionidae</taxon>
        <taxon>Dryophthorinae</taxon>
        <taxon>Rhynchophorus</taxon>
    </lineage>
</organism>
<name>A0A834M6L8_RHYFE</name>
<sequence length="2217" mass="250192">MGDQILSDLDTVLKKLDKNNTTSKMMSLSEYNNELKVLKINLDINGKDKLALQTLKSLIDKNIHSIQKDVISILEGGIDKRLKNSIIDSIAKYLMNLITTKNFTDLVSLYTVWKSYNIEKFKEMLAGLADLSNPSNCTCISSVEFLLDYMLPEITNYKDNSLRQPLVELTTLYTDAFPISDLKPDEFKSFLIKLPGFFRSIEGLQETRIDIWRDIFHILLKYIDHKLSNAEVQEVFKNASSDWNVVRNELGNNLNDECLKYMSDGNVADLTKVYCEWSNLDYQKFVDNLTELCHGAVSKIKCKCFIFDKLIPEMMSVSNTHDRLKISYIDLGLVFASVFPIASLDDTEYHKLLTNVNEYIKNIADLRDKQFECWEKLWMFLVRLLGKKLHHSMSLINRLLRVVEHAFRNSCYEQRLKGYDCWKELIDNVSLDAHHLSSEKQIRLLLTPLRAKFSRQELVICKRFDVFIYLIEKLQAKSFLVLKEFLEFCFGEVSEDTDPNKAGQGKSFPGLWLRSAKVLIGLLGHSHGENENCLDTSSEIVLKSPVVNSSNISTYCTTIINSVIECCILLKDIELNRQREIIMKCLCKTLTTLILNPDIANKEKCMEALAKSLSKLIKDEDSYKNSIAVMIFKSLICVGPENITLLASHNLNNILQILFTIPLATENYVQVEKFRILLSNVEKNERINHDKAILDCFSKFKTCDVNVHLVVPFWLQLAVELDQFLQENILDYLLWPVIYLHQISEENQKVLVYDNYKEVVSTFVERHAELHLALIKGLDKCLRNNPRLLRNILTIVGLFSLKSANKETICGTLDLIIHILNTPFVGDNSLKLEKVESYLKEYYETNVDKLQEPDVVKKLCSCVEHLLKSKCYGILDVLTKSVSNLPDSTKASYAKFFSLDLLTDIFEKESQSEASKKGLKFTDLLKNLKHTDSKKDIKMYMPVGGRSAKIADLVKQIPASPVKESKLSTLRLFGKDIGTMSPLNVKGSKMKESNSNTPSKFVSPSATIKKPKKSFPIDDESSSKFVLIDSEVKIKPDTLTEHQKESLKKRPVIPALYQDLSQSQSLDMHPSKNDVESVKAEGDNCAEVREADSKSLNENDREDSLDSNDSSKSTKREKELKKLVMDIVGAEKFVSAPSRRSRREKKLDEDQENQVNTDSLELNNQKVVTIPIEKLDDSISQSSVIKLADVDKITNSPKRKRRKTLPKRKSSLNNDSTNETEVPEGDKVITDSLTRDNSEDDKEPTHISVEESSASDQHPSVSDLNLDKEPVPRGEAKTVQITLNSDTKRKPGRPPKAAEGKIKQVQDVPPPVPPVRKSLRKTIPPKKLIDIDAHNSENETENAPSDVKITDNQNNNEKLKKRRSRSNSKSTTIDEKNIIKKGKKRKRNDESESDDCIESSQDSSLHSSANTSVLRKSLNIKINVNNMTSGYVQSQDDSITEKKSKKKQEKSGETKCESKQNPSHSEELFQSIEESPEHNKFIENNKKRKSKSPKNISDKLESKKKISTTPQQIVLKHISEAIEEVVNGSNCSTPVKSLGNDSKGTTQASPQEVVETTQNQDTQTQDGQAEDDTQTQNTESVNCDIIDMHINVDLPKKPVLTDADKAIAMMDTASLALESSEEYKQDHFNNIGGIDNIDPKIPVHDEDKTLTNSNVEKLNVINEDNLECTANAETESIIAETKSIVAETESIVAEITVSNVGETDLETLDKSAELDDTNIPSSPVTGETPNRTSELLNNTLDISPIALKQISKDVLSDDDEFIEEAQPRLVPVALKFDNEEGEHEDKIKSPEKADDAPNKNTSDPEKDSKVEVDKQCCDKDDVITVNNPVIERSKFLTSINSPINRRRFLKTMSPSVSRIKKLMSKVKRPSDSDDAMATVSQEDILTFSREVPSPLALPRSSILKRKYSETEESLSPCAKRKRVNFSDPCTTSRKVFIKDDNSDKSLFEMSTEEDIDNQFMKIMNGDMNSISPLVGLEINTIEYDRPIYPNLVDCYVDIIVVAKKLTGPMFIKTLLTKLKNKGIKTIGDLAKMTESEISKLPFKAPAVANVYKVLNKYYMKNYKVLEEELLETFDISEHDKSFDESIETVDAKSSLTTVLENAQAEGLSTKDICDVVFPMLSRDDLIVYAQSHFNMVTKDDGELKANANEPRPGSSKENLDTQPSPPENPLEPLIEQLSSATPDEIVQMYSLIADKLAMVSPNKLIDMAIKTLQKIPL</sequence>
<accession>A0A834M6L8</accession>
<dbReference type="PANTHER" id="PTHR22928">
    <property type="entry name" value="TELOMERE-ASSOCIATED PROTEIN RIF1"/>
    <property type="match status" value="1"/>
</dbReference>
<feature type="region of interest" description="Disordered" evidence="1">
    <location>
        <begin position="1433"/>
        <end position="1508"/>
    </location>
</feature>
<dbReference type="Proteomes" id="UP000625711">
    <property type="component" value="Unassembled WGS sequence"/>
</dbReference>
<protein>
    <recommendedName>
        <fullName evidence="4">Telomere-associated protein RIF1</fullName>
    </recommendedName>
</protein>
<feature type="compositionally biased region" description="Polar residues" evidence="1">
    <location>
        <begin position="993"/>
        <end position="1006"/>
    </location>
</feature>
<proteinExistence type="predicted"/>
<evidence type="ECO:0000256" key="1">
    <source>
        <dbReference type="SAM" id="MobiDB-lite"/>
    </source>
</evidence>
<dbReference type="InterPro" id="IPR016024">
    <property type="entry name" value="ARM-type_fold"/>
</dbReference>
<feature type="compositionally biased region" description="Basic and acidic residues" evidence="1">
    <location>
        <begin position="1449"/>
        <end position="1458"/>
    </location>
</feature>
<feature type="compositionally biased region" description="Basic and acidic residues" evidence="1">
    <location>
        <begin position="1265"/>
        <end position="1276"/>
    </location>
</feature>